<name>A0ABT1JVD7_9ACTN</name>
<dbReference type="RefSeq" id="WP_253767527.1">
    <property type="nucleotide sequence ID" value="NZ_BAAAVE010000032.1"/>
</dbReference>
<proteinExistence type="predicted"/>
<keyword evidence="1" id="KW-0732">Signal</keyword>
<keyword evidence="3" id="KW-1185">Reference proteome</keyword>
<gene>
    <name evidence="2" type="ORF">HD595_001843</name>
</gene>
<feature type="chain" id="PRO_5045287500" evidence="1">
    <location>
        <begin position="24"/>
        <end position="409"/>
    </location>
</feature>
<dbReference type="Proteomes" id="UP001320766">
    <property type="component" value="Unassembled WGS sequence"/>
</dbReference>
<organism evidence="2 3">
    <name type="scientific">Nonomuraea roseoviolacea subsp. carminata</name>
    <dbReference type="NCBI Taxonomy" id="160689"/>
    <lineage>
        <taxon>Bacteria</taxon>
        <taxon>Bacillati</taxon>
        <taxon>Actinomycetota</taxon>
        <taxon>Actinomycetes</taxon>
        <taxon>Streptosporangiales</taxon>
        <taxon>Streptosporangiaceae</taxon>
        <taxon>Nonomuraea</taxon>
    </lineage>
</organism>
<evidence type="ECO:0000313" key="2">
    <source>
        <dbReference type="EMBL" id="MCP2345721.1"/>
    </source>
</evidence>
<comment type="caution">
    <text evidence="2">The sequence shown here is derived from an EMBL/GenBank/DDBJ whole genome shotgun (WGS) entry which is preliminary data.</text>
</comment>
<protein>
    <submittedName>
        <fullName evidence="2">Uncharacterized protein</fullName>
    </submittedName>
</protein>
<accession>A0ABT1JVD7</accession>
<dbReference type="PROSITE" id="PS51257">
    <property type="entry name" value="PROKAR_LIPOPROTEIN"/>
    <property type="match status" value="1"/>
</dbReference>
<evidence type="ECO:0000256" key="1">
    <source>
        <dbReference type="SAM" id="SignalP"/>
    </source>
</evidence>
<feature type="signal peptide" evidence="1">
    <location>
        <begin position="1"/>
        <end position="23"/>
    </location>
</feature>
<dbReference type="EMBL" id="JAMZEC010000001">
    <property type="protein sequence ID" value="MCP2345721.1"/>
    <property type="molecule type" value="Genomic_DNA"/>
</dbReference>
<reference evidence="2 3" key="1">
    <citation type="submission" date="2022-06" db="EMBL/GenBank/DDBJ databases">
        <title>Sequencing the genomes of 1000 actinobacteria strains.</title>
        <authorList>
            <person name="Klenk H.-P."/>
        </authorList>
    </citation>
    <scope>NUCLEOTIDE SEQUENCE [LARGE SCALE GENOMIC DNA]</scope>
    <source>
        <strain evidence="2 3">DSM 44170</strain>
    </source>
</reference>
<sequence>MRTPLSPVLALTLGLAACTPATAPTLTPTARAPIPSPAAKVFTPDPARTCQWDVAATTPPLMTAGEGWRMAVAFTDGYPADVASTRDGQVWVAGSRQKGCTGTDQDSTGAVWRYDGRAWGTVPAPDCAAELDRVLTTREGAVWVFGTRHASDDRCVARWDGGGWIEENGLKGERDVMAASGTDGLWLRKGSALVRWTARSTRGYALGMTPELVGVRGSDEAWAAGFRRREREDADDYTAAENVPYFARWNGRAWHSIPSPRLDLPQDARRSSVQLRDLFAARPAGLWAMGRVSSDIQAPGCVVDKGTPSCAMGRLLILHWNGTAWSQQLGKLLDWRTGYRMVPDGSGGLWLPETDGNELTHLTRGRLIPVKLPGGLEHLIAVTTQPDSTRTWLLGWTGSPAQWVLWSTG</sequence>
<evidence type="ECO:0000313" key="3">
    <source>
        <dbReference type="Proteomes" id="UP001320766"/>
    </source>
</evidence>